<feature type="compositionally biased region" description="Polar residues" evidence="2">
    <location>
        <begin position="751"/>
        <end position="762"/>
    </location>
</feature>
<dbReference type="InterPro" id="IPR011989">
    <property type="entry name" value="ARM-like"/>
</dbReference>
<keyword evidence="1" id="KW-0653">Protein transport</keyword>
<dbReference type="Pfam" id="PF25018">
    <property type="entry name" value="HEAT_IPO9_c"/>
    <property type="match status" value="1"/>
</dbReference>
<gene>
    <name evidence="5" type="ORF">KI387_023278</name>
</gene>
<dbReference type="InterPro" id="IPR056840">
    <property type="entry name" value="HEAT_IPO9_central"/>
</dbReference>
<evidence type="ECO:0000256" key="1">
    <source>
        <dbReference type="ARBA" id="ARBA00022927"/>
    </source>
</evidence>
<dbReference type="AlphaFoldDB" id="A0AA38G210"/>
<reference evidence="5 6" key="1">
    <citation type="journal article" date="2021" name="Nat. Plants">
        <title>The Taxus genome provides insights into paclitaxel biosynthesis.</title>
        <authorList>
            <person name="Xiong X."/>
            <person name="Gou J."/>
            <person name="Liao Q."/>
            <person name="Li Y."/>
            <person name="Zhou Q."/>
            <person name="Bi G."/>
            <person name="Li C."/>
            <person name="Du R."/>
            <person name="Wang X."/>
            <person name="Sun T."/>
            <person name="Guo L."/>
            <person name="Liang H."/>
            <person name="Lu P."/>
            <person name="Wu Y."/>
            <person name="Zhang Z."/>
            <person name="Ro D.K."/>
            <person name="Shang Y."/>
            <person name="Huang S."/>
            <person name="Yan J."/>
        </authorList>
    </citation>
    <scope>NUCLEOTIDE SEQUENCE [LARGE SCALE GENOMIC DNA]</scope>
    <source>
        <strain evidence="5">Ta-2019</strain>
    </source>
</reference>
<dbReference type="InterPro" id="IPR058669">
    <property type="entry name" value="TPR_IPO7/11-like"/>
</dbReference>
<feature type="compositionally biased region" description="Polar residues" evidence="2">
    <location>
        <begin position="872"/>
        <end position="881"/>
    </location>
</feature>
<sequence length="963" mass="104859">VLLLEELVGAYELVGIQSLVDAVKKRVGEASQAKAAGNPNWWKLREAAILAFGSISDSLVEPQLEDNLKFDLEAFLGDILAHDIGTDVVEYPFLNARAFWAAAKFSSVISKGRHEQFVYAAMRALALDVPPPVKVGACRALSQLLPRSNPEILRPHMGDVFSAIASLLKEASDETLHLVLEALQAAVKADQQTTLAVESVISPLLLNIWAQHVSDPFISIDAVEVLEAIKDVSGCLPPLVSRVLPSIGPILANPQQQPTGLVAGTLDLLTMLLKNAPADVVKAMHDVCFSSVIAIILESDDHSELQNGTECLAAFVLWGKDALLTWAGDSSLTMKMLLDATARLLSPNMDSSGSLFVGSYILQLVLHLSPYMAQHLRDLVVALVRRMETSEIVGLKNSLLLVFARLVHMSSPNVGQFIDLLITIPVKGYENSLSYIMSEWTKQQGDVHGSYQIKVTTTALCLILVSRHPELAKVYVQGHLIKSSTSGIVTRSRAKLAPDQWSLISLPSKILSLLAEMLIEIKEQNMVADDEDDEWEDVDDEEDDSNVDSIYFLNTSSNGRSAFKDIDAMKDIINEEVQDDDVQDDPLTSGDPLNEINLTSYIVNFLKNFSESGRPLFDLLCQDLSDREKHAIQAVLFNNLNVEATQNHHNGVARRMISSTLTFALSTIVHINLYESSLVGRGKGSAQDRPGAQHAPIQQGRFPAQKPPHPKIFPQAVKETVEIDTLHALQGLSATLVRHTREISEPDAREGTQSIPSGSTSMRPHLFSSCGSICLGPEEDDTFMRTDFGAPGARGAHDNVTMSDVLLSETFGLHSSASPSQMLTSLDTPPSLRQVDKGVAAAISCAQQLTEELPATGSSPVHLIHRRGGGTSTPSILTSRAWTPPSRRLRTPVRTAGAPNDSSEREMQIRRDRQLVAHLKASIQRKRTQIMGSDDPKSSHGSPSSSKGGPSSRKAKRGIDFDE</sequence>
<feature type="compositionally biased region" description="Low complexity" evidence="2">
    <location>
        <begin position="939"/>
        <end position="952"/>
    </location>
</feature>
<feature type="region of interest" description="Disordered" evidence="2">
    <location>
        <begin position="682"/>
        <end position="708"/>
    </location>
</feature>
<dbReference type="EMBL" id="JAHRHJ020000005">
    <property type="protein sequence ID" value="KAH9314651.1"/>
    <property type="molecule type" value="Genomic_DNA"/>
</dbReference>
<dbReference type="PANTHER" id="PTHR10997">
    <property type="entry name" value="IMPORTIN-7, 8, 11"/>
    <property type="match status" value="1"/>
</dbReference>
<feature type="region of interest" description="Disordered" evidence="2">
    <location>
        <begin position="742"/>
        <end position="762"/>
    </location>
</feature>
<organism evidence="5 6">
    <name type="scientific">Taxus chinensis</name>
    <name type="common">Chinese yew</name>
    <name type="synonym">Taxus wallichiana var. chinensis</name>
    <dbReference type="NCBI Taxonomy" id="29808"/>
    <lineage>
        <taxon>Eukaryota</taxon>
        <taxon>Viridiplantae</taxon>
        <taxon>Streptophyta</taxon>
        <taxon>Embryophyta</taxon>
        <taxon>Tracheophyta</taxon>
        <taxon>Spermatophyta</taxon>
        <taxon>Pinopsida</taxon>
        <taxon>Pinidae</taxon>
        <taxon>Conifers II</taxon>
        <taxon>Cupressales</taxon>
        <taxon>Taxaceae</taxon>
        <taxon>Taxus</taxon>
    </lineage>
</organism>
<dbReference type="PANTHER" id="PTHR10997:SF9">
    <property type="entry name" value="IMPORTIN-9"/>
    <property type="match status" value="1"/>
</dbReference>
<feature type="domain" description="Importin-7/11-like TPR repeats" evidence="4">
    <location>
        <begin position="249"/>
        <end position="610"/>
    </location>
</feature>
<keyword evidence="1" id="KW-0813">Transport</keyword>
<comment type="caution">
    <text evidence="5">The sequence shown here is derived from an EMBL/GenBank/DDBJ whole genome shotgun (WGS) entry which is preliminary data.</text>
</comment>
<name>A0AA38G210_TAXCH</name>
<protein>
    <recommendedName>
        <fullName evidence="7">ARM repeat superfamily protein</fullName>
    </recommendedName>
</protein>
<dbReference type="Gene3D" id="1.25.10.10">
    <property type="entry name" value="Leucine-rich Repeat Variant"/>
    <property type="match status" value="1"/>
</dbReference>
<evidence type="ECO:0008006" key="7">
    <source>
        <dbReference type="Google" id="ProtNLM"/>
    </source>
</evidence>
<keyword evidence="6" id="KW-1185">Reference proteome</keyword>
<feature type="region of interest" description="Disordered" evidence="2">
    <location>
        <begin position="855"/>
        <end position="963"/>
    </location>
</feature>
<evidence type="ECO:0000259" key="4">
    <source>
        <dbReference type="Pfam" id="PF25758"/>
    </source>
</evidence>
<evidence type="ECO:0000259" key="3">
    <source>
        <dbReference type="Pfam" id="PF25018"/>
    </source>
</evidence>
<dbReference type="GO" id="GO:0005635">
    <property type="term" value="C:nuclear envelope"/>
    <property type="evidence" value="ECO:0007669"/>
    <property type="project" value="TreeGrafter"/>
</dbReference>
<dbReference type="OMA" id="TAYPNFM"/>
<evidence type="ECO:0000313" key="5">
    <source>
        <dbReference type="EMBL" id="KAH9314651.1"/>
    </source>
</evidence>
<dbReference type="Proteomes" id="UP000824469">
    <property type="component" value="Unassembled WGS sequence"/>
</dbReference>
<proteinExistence type="predicted"/>
<feature type="compositionally biased region" description="Basic and acidic residues" evidence="2">
    <location>
        <begin position="902"/>
        <end position="915"/>
    </location>
</feature>
<dbReference type="InterPro" id="IPR016024">
    <property type="entry name" value="ARM-type_fold"/>
</dbReference>
<dbReference type="Pfam" id="PF25758">
    <property type="entry name" value="TPR_IPO11"/>
    <property type="match status" value="1"/>
</dbReference>
<accession>A0AA38G210</accession>
<dbReference type="GO" id="GO:0006606">
    <property type="term" value="P:protein import into nucleus"/>
    <property type="evidence" value="ECO:0007669"/>
    <property type="project" value="TreeGrafter"/>
</dbReference>
<evidence type="ECO:0000313" key="6">
    <source>
        <dbReference type="Proteomes" id="UP000824469"/>
    </source>
</evidence>
<dbReference type="GO" id="GO:0005829">
    <property type="term" value="C:cytosol"/>
    <property type="evidence" value="ECO:0007669"/>
    <property type="project" value="TreeGrafter"/>
</dbReference>
<feature type="domain" description="Importin-9 central HEAT repeats" evidence="3">
    <location>
        <begin position="32"/>
        <end position="208"/>
    </location>
</feature>
<feature type="non-terminal residue" evidence="5">
    <location>
        <position position="1"/>
    </location>
</feature>
<evidence type="ECO:0000256" key="2">
    <source>
        <dbReference type="SAM" id="MobiDB-lite"/>
    </source>
</evidence>
<dbReference type="SUPFAM" id="SSF48371">
    <property type="entry name" value="ARM repeat"/>
    <property type="match status" value="1"/>
</dbReference>